<keyword evidence="2" id="KW-1185">Reference proteome</keyword>
<dbReference type="Proteomes" id="UP000308652">
    <property type="component" value="Unassembled WGS sequence"/>
</dbReference>
<sequence length="164" mass="18127">MRIHNEKRMSAMVEATNSVAQRVCGSRGGHRGGDGWWFNTNVLALILWPIAVHILNQVTAEDELDRYLAALVNPYGVVNSGHSENDADLTRVTRLTRNESLFLKHHLIDVKSSDFEVGQFLGGARHLRVTLASVASAVAALARQLCDYSTVGTSQKPNVQEYQK</sequence>
<gene>
    <name evidence="1" type="ORF">BDQ12DRAFT_753176</name>
</gene>
<organism evidence="1 2">
    <name type="scientific">Crucibulum laeve</name>
    <dbReference type="NCBI Taxonomy" id="68775"/>
    <lineage>
        <taxon>Eukaryota</taxon>
        <taxon>Fungi</taxon>
        <taxon>Dikarya</taxon>
        <taxon>Basidiomycota</taxon>
        <taxon>Agaricomycotina</taxon>
        <taxon>Agaricomycetes</taxon>
        <taxon>Agaricomycetidae</taxon>
        <taxon>Agaricales</taxon>
        <taxon>Agaricineae</taxon>
        <taxon>Nidulariaceae</taxon>
        <taxon>Crucibulum</taxon>
    </lineage>
</organism>
<protein>
    <submittedName>
        <fullName evidence="1">Uncharacterized protein</fullName>
    </submittedName>
</protein>
<accession>A0A5C3LVN4</accession>
<dbReference type="EMBL" id="ML213609">
    <property type="protein sequence ID" value="TFK37184.1"/>
    <property type="molecule type" value="Genomic_DNA"/>
</dbReference>
<name>A0A5C3LVN4_9AGAR</name>
<evidence type="ECO:0000313" key="2">
    <source>
        <dbReference type="Proteomes" id="UP000308652"/>
    </source>
</evidence>
<reference evidence="1 2" key="1">
    <citation type="journal article" date="2019" name="Nat. Ecol. Evol.">
        <title>Megaphylogeny resolves global patterns of mushroom evolution.</title>
        <authorList>
            <person name="Varga T."/>
            <person name="Krizsan K."/>
            <person name="Foldi C."/>
            <person name="Dima B."/>
            <person name="Sanchez-Garcia M."/>
            <person name="Sanchez-Ramirez S."/>
            <person name="Szollosi G.J."/>
            <person name="Szarkandi J.G."/>
            <person name="Papp V."/>
            <person name="Albert L."/>
            <person name="Andreopoulos W."/>
            <person name="Angelini C."/>
            <person name="Antonin V."/>
            <person name="Barry K.W."/>
            <person name="Bougher N.L."/>
            <person name="Buchanan P."/>
            <person name="Buyck B."/>
            <person name="Bense V."/>
            <person name="Catcheside P."/>
            <person name="Chovatia M."/>
            <person name="Cooper J."/>
            <person name="Damon W."/>
            <person name="Desjardin D."/>
            <person name="Finy P."/>
            <person name="Geml J."/>
            <person name="Haridas S."/>
            <person name="Hughes K."/>
            <person name="Justo A."/>
            <person name="Karasinski D."/>
            <person name="Kautmanova I."/>
            <person name="Kiss B."/>
            <person name="Kocsube S."/>
            <person name="Kotiranta H."/>
            <person name="LaButti K.M."/>
            <person name="Lechner B.E."/>
            <person name="Liimatainen K."/>
            <person name="Lipzen A."/>
            <person name="Lukacs Z."/>
            <person name="Mihaltcheva S."/>
            <person name="Morgado L.N."/>
            <person name="Niskanen T."/>
            <person name="Noordeloos M.E."/>
            <person name="Ohm R.A."/>
            <person name="Ortiz-Santana B."/>
            <person name="Ovrebo C."/>
            <person name="Racz N."/>
            <person name="Riley R."/>
            <person name="Savchenko A."/>
            <person name="Shiryaev A."/>
            <person name="Soop K."/>
            <person name="Spirin V."/>
            <person name="Szebenyi C."/>
            <person name="Tomsovsky M."/>
            <person name="Tulloss R.E."/>
            <person name="Uehling J."/>
            <person name="Grigoriev I.V."/>
            <person name="Vagvolgyi C."/>
            <person name="Papp T."/>
            <person name="Martin F.M."/>
            <person name="Miettinen O."/>
            <person name="Hibbett D.S."/>
            <person name="Nagy L.G."/>
        </authorList>
    </citation>
    <scope>NUCLEOTIDE SEQUENCE [LARGE SCALE GENOMIC DNA]</scope>
    <source>
        <strain evidence="1 2">CBS 166.37</strain>
    </source>
</reference>
<evidence type="ECO:0000313" key="1">
    <source>
        <dbReference type="EMBL" id="TFK37184.1"/>
    </source>
</evidence>
<proteinExistence type="predicted"/>
<dbReference type="AlphaFoldDB" id="A0A5C3LVN4"/>